<organism evidence="3 4">
    <name type="scientific">Labilithrix luteola</name>
    <dbReference type="NCBI Taxonomy" id="1391654"/>
    <lineage>
        <taxon>Bacteria</taxon>
        <taxon>Pseudomonadati</taxon>
        <taxon>Myxococcota</taxon>
        <taxon>Polyangia</taxon>
        <taxon>Polyangiales</taxon>
        <taxon>Labilitrichaceae</taxon>
        <taxon>Labilithrix</taxon>
    </lineage>
</organism>
<dbReference type="AlphaFoldDB" id="A0A0K1PMQ7"/>
<dbReference type="CDD" id="cd07818">
    <property type="entry name" value="SRPBCC_1"/>
    <property type="match status" value="1"/>
</dbReference>
<feature type="region of interest" description="Disordered" evidence="1">
    <location>
        <begin position="199"/>
        <end position="220"/>
    </location>
</feature>
<dbReference type="STRING" id="1391654.AKJ09_01472"/>
<evidence type="ECO:0000256" key="2">
    <source>
        <dbReference type="SAM" id="Phobius"/>
    </source>
</evidence>
<dbReference type="PATRIC" id="fig|1391654.3.peg.1487"/>
<evidence type="ECO:0000313" key="3">
    <source>
        <dbReference type="EMBL" id="AKU94808.1"/>
    </source>
</evidence>
<evidence type="ECO:0000313" key="4">
    <source>
        <dbReference type="Proteomes" id="UP000064967"/>
    </source>
</evidence>
<dbReference type="Gene3D" id="3.30.530.20">
    <property type="match status" value="1"/>
</dbReference>
<proteinExistence type="predicted"/>
<name>A0A0K1PMQ7_9BACT</name>
<keyword evidence="2" id="KW-0472">Membrane</keyword>
<keyword evidence="4" id="KW-1185">Reference proteome</keyword>
<dbReference type="InterPro" id="IPR019587">
    <property type="entry name" value="Polyketide_cyclase/dehydratase"/>
</dbReference>
<feature type="compositionally biased region" description="Low complexity" evidence="1">
    <location>
        <begin position="199"/>
        <end position="214"/>
    </location>
</feature>
<accession>A0A0K1PMQ7</accession>
<gene>
    <name evidence="3" type="ORF">AKJ09_01472</name>
</gene>
<keyword evidence="2" id="KW-0812">Transmembrane</keyword>
<dbReference type="KEGG" id="llu:AKJ09_01472"/>
<feature type="transmembrane region" description="Helical" evidence="2">
    <location>
        <begin position="26"/>
        <end position="46"/>
    </location>
</feature>
<dbReference type="Pfam" id="PF10604">
    <property type="entry name" value="Polyketide_cyc2"/>
    <property type="match status" value="1"/>
</dbReference>
<evidence type="ECO:0008006" key="5">
    <source>
        <dbReference type="Google" id="ProtNLM"/>
    </source>
</evidence>
<evidence type="ECO:0000256" key="1">
    <source>
        <dbReference type="SAM" id="MobiDB-lite"/>
    </source>
</evidence>
<reference evidence="3 4" key="1">
    <citation type="submission" date="2015-08" db="EMBL/GenBank/DDBJ databases">
        <authorList>
            <person name="Babu N.S."/>
            <person name="Beckwith C.J."/>
            <person name="Beseler K.G."/>
            <person name="Brison A."/>
            <person name="Carone J.V."/>
            <person name="Caskin T.P."/>
            <person name="Diamond M."/>
            <person name="Durham M.E."/>
            <person name="Foxe J.M."/>
            <person name="Go M."/>
            <person name="Henderson B.A."/>
            <person name="Jones I.B."/>
            <person name="McGettigan J.A."/>
            <person name="Micheletti S.J."/>
            <person name="Nasrallah M.E."/>
            <person name="Ortiz D."/>
            <person name="Piller C.R."/>
            <person name="Privatt S.R."/>
            <person name="Schneider S.L."/>
            <person name="Sharp S."/>
            <person name="Smith T.C."/>
            <person name="Stanton J.D."/>
            <person name="Ullery H.E."/>
            <person name="Wilson R.J."/>
            <person name="Serrano M.G."/>
            <person name="Buck G."/>
            <person name="Lee V."/>
            <person name="Wang Y."/>
            <person name="Carvalho R."/>
            <person name="Voegtly L."/>
            <person name="Shi R."/>
            <person name="Duckworth R."/>
            <person name="Johnson A."/>
            <person name="Loviza R."/>
            <person name="Walstead R."/>
            <person name="Shah Z."/>
            <person name="Kiflezghi M."/>
            <person name="Wade K."/>
            <person name="Ball S.L."/>
            <person name="Bradley K.W."/>
            <person name="Asai D.J."/>
            <person name="Bowman C.A."/>
            <person name="Russell D.A."/>
            <person name="Pope W.H."/>
            <person name="Jacobs-Sera D."/>
            <person name="Hendrix R.W."/>
            <person name="Hatfull G.F."/>
        </authorList>
    </citation>
    <scope>NUCLEOTIDE SEQUENCE [LARGE SCALE GENOMIC DNA]</scope>
    <source>
        <strain evidence="3 4">DSM 27648</strain>
    </source>
</reference>
<dbReference type="EMBL" id="CP012333">
    <property type="protein sequence ID" value="AKU94808.1"/>
    <property type="molecule type" value="Genomic_DNA"/>
</dbReference>
<keyword evidence="2" id="KW-1133">Transmembrane helix</keyword>
<dbReference type="InterPro" id="IPR023393">
    <property type="entry name" value="START-like_dom_sf"/>
</dbReference>
<dbReference type="Proteomes" id="UP000064967">
    <property type="component" value="Chromosome"/>
</dbReference>
<protein>
    <recommendedName>
        <fullName evidence="5">Polyketide cyclase</fullName>
    </recommendedName>
</protein>
<dbReference type="SUPFAM" id="SSF55961">
    <property type="entry name" value="Bet v1-like"/>
    <property type="match status" value="1"/>
</dbReference>
<sequence>MSIRPDVDRRDDEGLMVGRLTGKVHMLRKVLIGLAVVVALFVVVVATRPAQFHIERSIEIATSPDRPFAQVNDFHAWAAWSPYDKLDPQVTRTFEGPTSGKGAVYGWKGNEKVGEGRMTIEKSTPSSEIGIKLEFTKPFAATNQATFTFAPSASGTKVTWAMDGENNFISKAFALFVDMDKMIGADFEKGLAAMKTVAESNTATTSTTSANEAARVNAHD</sequence>